<evidence type="ECO:0000313" key="1">
    <source>
        <dbReference type="EMBL" id="GFJ85886.1"/>
    </source>
</evidence>
<dbReference type="Proteomes" id="UP000482800">
    <property type="component" value="Unassembled WGS sequence"/>
</dbReference>
<protein>
    <submittedName>
        <fullName evidence="1">Uncharacterized protein</fullName>
    </submittedName>
</protein>
<dbReference type="AlphaFoldDB" id="A0A6V8KVN0"/>
<evidence type="ECO:0000313" key="2">
    <source>
        <dbReference type="Proteomes" id="UP000482800"/>
    </source>
</evidence>
<keyword evidence="2" id="KW-1185">Reference proteome</keyword>
<reference evidence="1 2" key="1">
    <citation type="submission" date="2020-03" db="EMBL/GenBank/DDBJ databases">
        <title>Whole genome shotgun sequence of Phytohabitans houttuyneae NBRC 108639.</title>
        <authorList>
            <person name="Komaki H."/>
            <person name="Tamura T."/>
        </authorList>
    </citation>
    <scope>NUCLEOTIDE SEQUENCE [LARGE SCALE GENOMIC DNA]</scope>
    <source>
        <strain evidence="1 2">NBRC 108639</strain>
    </source>
</reference>
<dbReference type="RefSeq" id="WP_173071185.1">
    <property type="nucleotide sequence ID" value="NZ_BAABGO010000002.1"/>
</dbReference>
<organism evidence="1 2">
    <name type="scientific">Phytohabitans houttuyneae</name>
    <dbReference type="NCBI Taxonomy" id="1076126"/>
    <lineage>
        <taxon>Bacteria</taxon>
        <taxon>Bacillati</taxon>
        <taxon>Actinomycetota</taxon>
        <taxon>Actinomycetes</taxon>
        <taxon>Micromonosporales</taxon>
        <taxon>Micromonosporaceae</taxon>
    </lineage>
</organism>
<name>A0A6V8KVN0_9ACTN</name>
<accession>A0A6V8KVN0</accession>
<reference evidence="1 2" key="2">
    <citation type="submission" date="2020-03" db="EMBL/GenBank/DDBJ databases">
        <authorList>
            <person name="Ichikawa N."/>
            <person name="Kimura A."/>
            <person name="Kitahashi Y."/>
            <person name="Uohara A."/>
        </authorList>
    </citation>
    <scope>NUCLEOTIDE SEQUENCE [LARGE SCALE GENOMIC DNA]</scope>
    <source>
        <strain evidence="1 2">NBRC 108639</strain>
    </source>
</reference>
<proteinExistence type="predicted"/>
<comment type="caution">
    <text evidence="1">The sequence shown here is derived from an EMBL/GenBank/DDBJ whole genome shotgun (WGS) entry which is preliminary data.</text>
</comment>
<sequence length="215" mass="22842">MATTTPWLPGWPAVRPRRRAAGARAIPAPPGPLLARGERVLFDRGGVIATDRALYCGAAVDDGPVGDTRGPDRALATVAGAPFPDGVLRVGGTSPAGGAGEWTRLGWERIARADRHERGLVLTAWAPGLPPRTIIDVARATRLLALARERIAWTTLIATRVEIAGRPARIAARRAPATDEVLWLVALDPAVGSTADVRAELEEALARLRREFAGR</sequence>
<dbReference type="EMBL" id="BLPF01000004">
    <property type="protein sequence ID" value="GFJ85886.1"/>
    <property type="molecule type" value="Genomic_DNA"/>
</dbReference>
<gene>
    <name evidence="1" type="ORF">Phou_100660</name>
</gene>